<accession>A0A852VBD1</accession>
<organism evidence="3 4">
    <name type="scientific">Streptosporangium sandarakinum</name>
    <dbReference type="NCBI Taxonomy" id="1260955"/>
    <lineage>
        <taxon>Bacteria</taxon>
        <taxon>Bacillati</taxon>
        <taxon>Actinomycetota</taxon>
        <taxon>Actinomycetes</taxon>
        <taxon>Streptosporangiales</taxon>
        <taxon>Streptosporangiaceae</taxon>
        <taxon>Streptosporangium</taxon>
    </lineage>
</organism>
<feature type="region of interest" description="Disordered" evidence="1">
    <location>
        <begin position="59"/>
        <end position="78"/>
    </location>
</feature>
<evidence type="ECO:0000256" key="1">
    <source>
        <dbReference type="SAM" id="MobiDB-lite"/>
    </source>
</evidence>
<dbReference type="EMBL" id="JACCCO010000004">
    <property type="protein sequence ID" value="NYF44543.1"/>
    <property type="molecule type" value="Genomic_DNA"/>
</dbReference>
<dbReference type="Proteomes" id="UP000576393">
    <property type="component" value="Unassembled WGS sequence"/>
</dbReference>
<protein>
    <submittedName>
        <fullName evidence="3">Uncharacterized protein</fullName>
    </submittedName>
</protein>
<proteinExistence type="predicted"/>
<dbReference type="RefSeq" id="WP_179828964.1">
    <property type="nucleotide sequence ID" value="NZ_JACCCO010000004.1"/>
</dbReference>
<sequence length="78" mass="8451">MRVLVLSTATAATLAAGVIAVHPALSFTASLIGTAALLLCGAALLTVLASHIRRTETRYRASMPPDQRRRTDLRWNHR</sequence>
<name>A0A852VBD1_9ACTN</name>
<keyword evidence="2" id="KW-0472">Membrane</keyword>
<feature type="compositionally biased region" description="Basic and acidic residues" evidence="1">
    <location>
        <begin position="66"/>
        <end position="78"/>
    </location>
</feature>
<keyword evidence="4" id="KW-1185">Reference proteome</keyword>
<keyword evidence="2" id="KW-1133">Transmembrane helix</keyword>
<keyword evidence="2" id="KW-0812">Transmembrane</keyword>
<reference evidence="3 4" key="1">
    <citation type="submission" date="2020-07" db="EMBL/GenBank/DDBJ databases">
        <title>Sequencing the genomes of 1000 actinobacteria strains.</title>
        <authorList>
            <person name="Klenk H.-P."/>
        </authorList>
    </citation>
    <scope>NUCLEOTIDE SEQUENCE [LARGE SCALE GENOMIC DNA]</scope>
    <source>
        <strain evidence="3 4">DSM 45763</strain>
    </source>
</reference>
<comment type="caution">
    <text evidence="3">The sequence shown here is derived from an EMBL/GenBank/DDBJ whole genome shotgun (WGS) entry which is preliminary data.</text>
</comment>
<evidence type="ECO:0000313" key="4">
    <source>
        <dbReference type="Proteomes" id="UP000576393"/>
    </source>
</evidence>
<dbReference type="AlphaFoldDB" id="A0A852VBD1"/>
<feature type="transmembrane region" description="Helical" evidence="2">
    <location>
        <begin position="30"/>
        <end position="50"/>
    </location>
</feature>
<evidence type="ECO:0000313" key="3">
    <source>
        <dbReference type="EMBL" id="NYF44543.1"/>
    </source>
</evidence>
<gene>
    <name evidence="3" type="ORF">HDA43_006785</name>
</gene>
<evidence type="ECO:0000256" key="2">
    <source>
        <dbReference type="SAM" id="Phobius"/>
    </source>
</evidence>